<organism evidence="1 2">
    <name type="scientific">Sphingomonas colocasiae</name>
    <dbReference type="NCBI Taxonomy" id="1848973"/>
    <lineage>
        <taxon>Bacteria</taxon>
        <taxon>Pseudomonadati</taxon>
        <taxon>Pseudomonadota</taxon>
        <taxon>Alphaproteobacteria</taxon>
        <taxon>Sphingomonadales</taxon>
        <taxon>Sphingomonadaceae</taxon>
        <taxon>Sphingomonas</taxon>
    </lineage>
</organism>
<comment type="caution">
    <text evidence="1">The sequence shown here is derived from an EMBL/GenBank/DDBJ whole genome shotgun (WGS) entry which is preliminary data.</text>
</comment>
<sequence length="193" mass="22036">MAAPHGFKPADLGGEPNEFDCKPAFRPIEIDWSKPKPWGPSNEIAPISGAQQKPGYLYAISWDHQSAHHRETIAYIGITKNLASRFENHPSAEYLRSKKRKTFLSIGHIDFGRIVNASARTKLVTEELEHILIWALWPTLENVNKIMCIPGHGKNRGGAWHITNTGHRFRGRMPREIIYPWMLVKPGRDRSRK</sequence>
<evidence type="ECO:0000313" key="2">
    <source>
        <dbReference type="Proteomes" id="UP000706039"/>
    </source>
</evidence>
<gene>
    <name evidence="1" type="ORF">K7G82_15910</name>
</gene>
<dbReference type="RefSeq" id="WP_222990908.1">
    <property type="nucleotide sequence ID" value="NZ_JAINVV010000008.1"/>
</dbReference>
<evidence type="ECO:0008006" key="3">
    <source>
        <dbReference type="Google" id="ProtNLM"/>
    </source>
</evidence>
<proteinExistence type="predicted"/>
<reference evidence="1 2" key="1">
    <citation type="submission" date="2021-08" db="EMBL/GenBank/DDBJ databases">
        <authorList>
            <person name="Tuo L."/>
        </authorList>
    </citation>
    <scope>NUCLEOTIDE SEQUENCE [LARGE SCALE GENOMIC DNA]</scope>
    <source>
        <strain evidence="1 2">JCM 31229</strain>
    </source>
</reference>
<keyword evidence="2" id="KW-1185">Reference proteome</keyword>
<evidence type="ECO:0000313" key="1">
    <source>
        <dbReference type="EMBL" id="MBY8823791.1"/>
    </source>
</evidence>
<name>A0ABS7PRA8_9SPHN</name>
<accession>A0ABS7PRA8</accession>
<protein>
    <recommendedName>
        <fullName evidence="3">GIY-YIG nuclease family protein</fullName>
    </recommendedName>
</protein>
<dbReference type="EMBL" id="JAINVV010000008">
    <property type="protein sequence ID" value="MBY8823791.1"/>
    <property type="molecule type" value="Genomic_DNA"/>
</dbReference>
<dbReference type="Proteomes" id="UP000706039">
    <property type="component" value="Unassembled WGS sequence"/>
</dbReference>